<evidence type="ECO:0000313" key="10">
    <source>
        <dbReference type="Proteomes" id="UP000005239"/>
    </source>
</evidence>
<dbReference type="GO" id="GO:0007219">
    <property type="term" value="P:Notch signaling pathway"/>
    <property type="evidence" value="ECO:0007669"/>
    <property type="project" value="InterPro"/>
</dbReference>
<feature type="repeat" description="ANK" evidence="4">
    <location>
        <begin position="1165"/>
        <end position="1197"/>
    </location>
</feature>
<dbReference type="PROSITE" id="PS50026">
    <property type="entry name" value="EGF_3"/>
    <property type="match status" value="2"/>
</dbReference>
<keyword evidence="8" id="KW-0732">Signal</keyword>
<dbReference type="SMART" id="SM00181">
    <property type="entry name" value="EGF"/>
    <property type="match status" value="3"/>
</dbReference>
<dbReference type="GO" id="GO:0030154">
    <property type="term" value="P:cell differentiation"/>
    <property type="evidence" value="ECO:0007669"/>
    <property type="project" value="InterPro"/>
</dbReference>
<feature type="repeat" description="ANK" evidence="4">
    <location>
        <begin position="1018"/>
        <end position="1050"/>
    </location>
</feature>
<organism evidence="9 10">
    <name type="scientific">Pristionchus pacificus</name>
    <name type="common">Parasitic nematode worm</name>
    <dbReference type="NCBI Taxonomy" id="54126"/>
    <lineage>
        <taxon>Eukaryota</taxon>
        <taxon>Metazoa</taxon>
        <taxon>Ecdysozoa</taxon>
        <taxon>Nematoda</taxon>
        <taxon>Chromadorea</taxon>
        <taxon>Rhabditida</taxon>
        <taxon>Rhabditina</taxon>
        <taxon>Diplogasteromorpha</taxon>
        <taxon>Diplogasteroidea</taxon>
        <taxon>Neodiplogasteridae</taxon>
        <taxon>Pristionchus</taxon>
    </lineage>
</organism>
<dbReference type="EnsemblMetazoa" id="PPA09391.1">
    <property type="protein sequence ID" value="PPA09391.1"/>
    <property type="gene ID" value="WBGene00098945"/>
</dbReference>
<dbReference type="PROSITE" id="PS50088">
    <property type="entry name" value="ANK_REPEAT"/>
    <property type="match status" value="3"/>
</dbReference>
<keyword evidence="7" id="KW-0472">Membrane</keyword>
<dbReference type="FunFam" id="2.10.25.10:FF:000125">
    <property type="entry name" value="Neurogenic locus notch protein-like"/>
    <property type="match status" value="1"/>
</dbReference>
<feature type="compositionally biased region" description="Basic residues" evidence="6">
    <location>
        <begin position="492"/>
        <end position="505"/>
    </location>
</feature>
<proteinExistence type="predicted"/>
<evidence type="ECO:0000256" key="1">
    <source>
        <dbReference type="ARBA" id="ARBA00022737"/>
    </source>
</evidence>
<evidence type="ECO:0000256" key="3">
    <source>
        <dbReference type="ARBA" id="ARBA00023157"/>
    </source>
</evidence>
<dbReference type="Pfam" id="PF07684">
    <property type="entry name" value="NODP"/>
    <property type="match status" value="1"/>
</dbReference>
<keyword evidence="2 4" id="KW-0040">ANK repeat</keyword>
<feature type="compositionally biased region" description="Low complexity" evidence="6">
    <location>
        <begin position="450"/>
        <end position="462"/>
    </location>
</feature>
<feature type="chain" id="PRO_5043545644" evidence="8">
    <location>
        <begin position="17"/>
        <end position="1331"/>
    </location>
</feature>
<dbReference type="PANTHER" id="PTHR24171:SF8">
    <property type="entry name" value="BRCA1-ASSOCIATED RING DOMAIN PROTEIN 1"/>
    <property type="match status" value="1"/>
</dbReference>
<keyword evidence="5" id="KW-0245">EGF-like domain</keyword>
<accession>A0A2A6BZN0</accession>
<feature type="transmembrane region" description="Helical" evidence="7">
    <location>
        <begin position="401"/>
        <end position="425"/>
    </location>
</feature>
<dbReference type="PROSITE" id="PS01186">
    <property type="entry name" value="EGF_2"/>
    <property type="match status" value="1"/>
</dbReference>
<dbReference type="Gene3D" id="2.10.25.10">
    <property type="entry name" value="Laminin"/>
    <property type="match status" value="2"/>
</dbReference>
<evidence type="ECO:0000256" key="2">
    <source>
        <dbReference type="ARBA" id="ARBA00023043"/>
    </source>
</evidence>
<dbReference type="Gene3D" id="3.30.70.3310">
    <property type="match status" value="1"/>
</dbReference>
<dbReference type="Pfam" id="PF00008">
    <property type="entry name" value="EGF"/>
    <property type="match status" value="1"/>
</dbReference>
<dbReference type="Pfam" id="PF06816">
    <property type="entry name" value="NOD"/>
    <property type="match status" value="1"/>
</dbReference>
<dbReference type="InterPro" id="IPR010660">
    <property type="entry name" value="Notch_NOD_dom"/>
</dbReference>
<evidence type="ECO:0000256" key="4">
    <source>
        <dbReference type="PROSITE-ProRule" id="PRU00023"/>
    </source>
</evidence>
<sequence length="1331" mass="148062">MILLFLFLLLSTFGRAEFSSEANCVTNMVVEIDTISARRFDFRVFYRRNYTELNLPSIVFIATQGATLTIKDKATHQWDRDENLNMTDRTPVNETAGILRSFRFSIALKPGDVNLFEEFGGYHGKRFVQAKLPNGDRGYHDRFAYYKTFMDHVRCDPSEFADYCTEEWQVCENITAGSQQCSKQLWQRQSHDTMWYSVKGYECNKGVWRMNGQWTSWNVDSHSVKLICAETVRCNVSDIVDHCSDEWQECEKINITSSGVIGLDRDLWHKTADDKWVRGNGLECADGVWKMKANDSEWIVQPSAQLISSHAIRCSPSDLVDYCDGKDCQQLKITAQSVETCSTRLWLHNSSDDKWLWVNEIKCDNGKWMIGRDNSKWNVSSVKLACAQSRPLCTMESSDKVLSIILGVYCILASIVLIALFVVMYRKMDDIKGPSKYKVVRVQGTRDSKPSSSGSSSGSASDSGKKKRAKKPIKQKNQLGNAIFDPSTSHTSSKKTKKGSKKSLKEKKEQKEESQKDSGRSGPSATEKTLRDMKWLISLALLAGVQSEPNNSSVTCDHGFSIDGACVCDWGWTGTLCNDDIDECLHSPCSSGSTCLNTDGSYECICLEGRTGPLCEAGSCGRDAECLNGGYCEDYECICQPAFTGPNCERKYSDPCLASSDGIHKCKEYEVCLRNRTEMRGFSCVCSPGFGGRFCDTPIDNHYNPASANHIFNNKANGHHTMTDVNITVLVQPEYFVKKVDDFLFSLSQRLKTTVKIRKTAGELDVFVWNSMYGQESRVQFGARNDARAEYSRRRKRSSEEVMMSGVLVVLQIDLEECTKRCFKDAHAVARFIAAMEAKEPVNPAMPIHVPLVAKDEEGSEIPVILIIVIVVLIVAFIALGVIIAERHQKDSVTAPIWKVPTAKEAIAREEADKEMRNSGVFGQIDDNKTVQNHNSASTFEIQSPHSNRQPLTPLEEAAIGGDRISFEMRPLASKLDSEGRTSLHLLALNTKKCAVDVISDCNKLISFGMDVNAQDHYGNTALNYACRNARSSFVQRLLEAGADPDITNESYMTALHEAAQHFDDYSIEVLLAHPMYKEKSKLTAVDLKDRTALMLYAANCNHSIRGAELLIKAGTEVNFNGDRNVTYRMGRTALHHAAQFNSINREMIAFLIANNANKDATDDDGATPLFLAVSANNLMAVDELIRAGASLEIADNNDQTPEALAIARGYSTIAKRLDAAKKLTSMYFGSQQRQVKLAKHGNSVTPSSTCTTPSPLGITASGPASLESEHSRLSAYSMGSNSDQFLQQQSPPYNYYDHSGFYSMAQSACIVDASQQFARYNPPACAFQQQ</sequence>
<dbReference type="InterPro" id="IPR001881">
    <property type="entry name" value="EGF-like_Ca-bd_dom"/>
</dbReference>
<reference evidence="9" key="2">
    <citation type="submission" date="2022-06" db="UniProtKB">
        <authorList>
            <consortium name="EnsemblMetazoa"/>
        </authorList>
    </citation>
    <scope>IDENTIFICATION</scope>
    <source>
        <strain evidence="9">PS312</strain>
    </source>
</reference>
<dbReference type="InterPro" id="IPR000742">
    <property type="entry name" value="EGF"/>
</dbReference>
<dbReference type="InterPro" id="IPR011656">
    <property type="entry name" value="Notch_NODP_dom"/>
</dbReference>
<feature type="compositionally biased region" description="Basic residues" evidence="6">
    <location>
        <begin position="465"/>
        <end position="474"/>
    </location>
</feature>
<dbReference type="SUPFAM" id="SSF57196">
    <property type="entry name" value="EGF/Laminin"/>
    <property type="match status" value="2"/>
</dbReference>
<dbReference type="CDD" id="cd00053">
    <property type="entry name" value="EGF"/>
    <property type="match status" value="1"/>
</dbReference>
<feature type="transmembrane region" description="Helical" evidence="7">
    <location>
        <begin position="864"/>
        <end position="885"/>
    </location>
</feature>
<gene>
    <name evidence="9" type="primary">WBGene00098945</name>
</gene>
<comment type="caution">
    <text evidence="5">Lacks conserved residue(s) required for the propagation of feature annotation.</text>
</comment>
<feature type="region of interest" description="Disordered" evidence="6">
    <location>
        <begin position="443"/>
        <end position="528"/>
    </location>
</feature>
<keyword evidence="7" id="KW-0812">Transmembrane</keyword>
<keyword evidence="7" id="KW-1133">Transmembrane helix</keyword>
<keyword evidence="3 5" id="KW-1015">Disulfide bond</keyword>
<evidence type="ECO:0000256" key="6">
    <source>
        <dbReference type="SAM" id="MobiDB-lite"/>
    </source>
</evidence>
<keyword evidence="10" id="KW-1185">Reference proteome</keyword>
<dbReference type="InterPro" id="IPR036770">
    <property type="entry name" value="Ankyrin_rpt-contain_sf"/>
</dbReference>
<feature type="disulfide bond" evidence="5">
    <location>
        <begin position="606"/>
        <end position="615"/>
    </location>
</feature>
<dbReference type="SMART" id="SM00179">
    <property type="entry name" value="EGF_CA"/>
    <property type="match status" value="1"/>
</dbReference>
<feature type="compositionally biased region" description="Basic and acidic residues" evidence="6">
    <location>
        <begin position="506"/>
        <end position="519"/>
    </location>
</feature>
<dbReference type="PANTHER" id="PTHR24171">
    <property type="entry name" value="ANKYRIN REPEAT DOMAIN-CONTAINING PROTEIN 39-RELATED"/>
    <property type="match status" value="1"/>
</dbReference>
<dbReference type="PROSITE" id="PS00022">
    <property type="entry name" value="EGF_1"/>
    <property type="match status" value="3"/>
</dbReference>
<dbReference type="SMART" id="SM00248">
    <property type="entry name" value="ANK"/>
    <property type="match status" value="6"/>
</dbReference>
<dbReference type="PROSITE" id="PS01187">
    <property type="entry name" value="EGF_CA"/>
    <property type="match status" value="1"/>
</dbReference>
<feature type="disulfide bond" evidence="5">
    <location>
        <begin position="686"/>
        <end position="695"/>
    </location>
</feature>
<dbReference type="SMART" id="SM01339">
    <property type="entry name" value="NODP"/>
    <property type="match status" value="1"/>
</dbReference>
<dbReference type="PROSITE" id="PS50297">
    <property type="entry name" value="ANK_REP_REGION"/>
    <property type="match status" value="3"/>
</dbReference>
<dbReference type="InterPro" id="IPR000152">
    <property type="entry name" value="EGF-type_Asp/Asn_hydroxyl_site"/>
</dbReference>
<keyword evidence="1" id="KW-0677">Repeat</keyword>
<accession>A0A8R1U762</accession>
<dbReference type="PROSITE" id="PS00010">
    <property type="entry name" value="ASX_HYDROXYL"/>
    <property type="match status" value="1"/>
</dbReference>
<dbReference type="InterPro" id="IPR018097">
    <property type="entry name" value="EGF_Ca-bd_CS"/>
</dbReference>
<dbReference type="CDD" id="cd00054">
    <property type="entry name" value="EGF_CA"/>
    <property type="match status" value="1"/>
</dbReference>
<feature type="signal peptide" evidence="8">
    <location>
        <begin position="1"/>
        <end position="16"/>
    </location>
</feature>
<reference evidence="10" key="1">
    <citation type="journal article" date="2008" name="Nat. Genet.">
        <title>The Pristionchus pacificus genome provides a unique perspective on nematode lifestyle and parasitism.</title>
        <authorList>
            <person name="Dieterich C."/>
            <person name="Clifton S.W."/>
            <person name="Schuster L.N."/>
            <person name="Chinwalla A."/>
            <person name="Delehaunty K."/>
            <person name="Dinkelacker I."/>
            <person name="Fulton L."/>
            <person name="Fulton R."/>
            <person name="Godfrey J."/>
            <person name="Minx P."/>
            <person name="Mitreva M."/>
            <person name="Roeseler W."/>
            <person name="Tian H."/>
            <person name="Witte H."/>
            <person name="Yang S.P."/>
            <person name="Wilson R.K."/>
            <person name="Sommer R.J."/>
        </authorList>
    </citation>
    <scope>NUCLEOTIDE SEQUENCE [LARGE SCALE GENOMIC DNA]</scope>
    <source>
        <strain evidence="10">PS312</strain>
    </source>
</reference>
<dbReference type="Gene3D" id="1.25.40.20">
    <property type="entry name" value="Ankyrin repeat-containing domain"/>
    <property type="match status" value="1"/>
</dbReference>
<dbReference type="InterPro" id="IPR002110">
    <property type="entry name" value="Ankyrin_rpt"/>
</dbReference>
<feature type="repeat" description="ANK" evidence="4">
    <location>
        <begin position="1130"/>
        <end position="1164"/>
    </location>
</feature>
<dbReference type="GO" id="GO:0016020">
    <property type="term" value="C:membrane"/>
    <property type="evidence" value="ECO:0007669"/>
    <property type="project" value="InterPro"/>
</dbReference>
<dbReference type="Pfam" id="PF12796">
    <property type="entry name" value="Ank_2"/>
    <property type="match status" value="2"/>
</dbReference>
<protein>
    <submittedName>
        <fullName evidence="9">Ankyrin repeat-containing protein</fullName>
    </submittedName>
</protein>
<dbReference type="Pfam" id="PF00023">
    <property type="entry name" value="Ank"/>
    <property type="match status" value="1"/>
</dbReference>
<dbReference type="GO" id="GO:0005509">
    <property type="term" value="F:calcium ion binding"/>
    <property type="evidence" value="ECO:0007669"/>
    <property type="project" value="InterPro"/>
</dbReference>
<evidence type="ECO:0000313" key="9">
    <source>
        <dbReference type="EnsemblMetazoa" id="PPA09391.1"/>
    </source>
</evidence>
<name>A0A2A6BZN0_PRIPA</name>
<evidence type="ECO:0000256" key="5">
    <source>
        <dbReference type="PROSITE-ProRule" id="PRU00076"/>
    </source>
</evidence>
<dbReference type="Proteomes" id="UP000005239">
    <property type="component" value="Unassembled WGS sequence"/>
</dbReference>
<evidence type="ECO:0000256" key="7">
    <source>
        <dbReference type="SAM" id="Phobius"/>
    </source>
</evidence>
<dbReference type="SUPFAM" id="SSF48403">
    <property type="entry name" value="Ankyrin repeat"/>
    <property type="match status" value="1"/>
</dbReference>
<evidence type="ECO:0000256" key="8">
    <source>
        <dbReference type="SAM" id="SignalP"/>
    </source>
</evidence>